<dbReference type="GO" id="GO:0030600">
    <property type="term" value="F:feruloyl esterase activity"/>
    <property type="evidence" value="ECO:0007669"/>
    <property type="project" value="InterPro"/>
</dbReference>
<feature type="chain" id="PRO_5039257698" evidence="8">
    <location>
        <begin position="24"/>
        <end position="311"/>
    </location>
</feature>
<comment type="caution">
    <text evidence="9">The sequence shown here is derived from an EMBL/GenBank/DDBJ whole genome shotgun (WGS) entry which is preliminary data.</text>
</comment>
<dbReference type="PANTHER" id="PTHR38050:SF2">
    <property type="entry name" value="FERULOYL ESTERASE C-RELATED"/>
    <property type="match status" value="1"/>
</dbReference>
<dbReference type="InterPro" id="IPR043595">
    <property type="entry name" value="FaeB/C/D"/>
</dbReference>
<evidence type="ECO:0000256" key="1">
    <source>
        <dbReference type="ARBA" id="ARBA00004613"/>
    </source>
</evidence>
<evidence type="ECO:0000256" key="7">
    <source>
        <dbReference type="ARBA" id="ARBA00023326"/>
    </source>
</evidence>
<dbReference type="GO" id="GO:0045493">
    <property type="term" value="P:xylan catabolic process"/>
    <property type="evidence" value="ECO:0007669"/>
    <property type="project" value="UniProtKB-KW"/>
</dbReference>
<reference evidence="9 10" key="1">
    <citation type="submission" date="2020-12" db="EMBL/GenBank/DDBJ databases">
        <title>Draft genome sequence of the commensal strain Corynebacterium tuberculostearicum MFP09/CIP 102622 isolated from human skin.</title>
        <authorList>
            <person name="Boukerb A.M."/>
            <person name="Janvier X."/>
            <person name="Feuilloley M.G.J."/>
            <person name="Groboillot A."/>
        </authorList>
    </citation>
    <scope>NUCLEOTIDE SEQUENCE [LARGE SCALE GENOMIC DNA]</scope>
    <source>
        <strain evidence="9 10">CIP 102622</strain>
    </source>
</reference>
<dbReference type="AlphaFoldDB" id="A0A8I1HYB8"/>
<feature type="signal peptide" evidence="8">
    <location>
        <begin position="1"/>
        <end position="23"/>
    </location>
</feature>
<keyword evidence="7" id="KW-0624">Polysaccharide degradation</keyword>
<keyword evidence="6" id="KW-0119">Carbohydrate metabolism</keyword>
<sequence length="311" mass="33859">MIKVGKKALALCAGLCAAAGLMAGCGEEPPRPGSVPNESHGAADGYITTLPDQGTTANGRYQIINLQNHRSFVVHVPFNADKHHRLPVVVAMHGYEMDAGNMFKGTDLSQGDAITVFVQGAGKAWAPAPYAVTSLEDDLKYVDDTIDFVRRHYPASETTYGVGFSNGGGFARAVTCKRPGLFEAVATVSAAKYDRVEKDCASEPTDYLDIHGTEDVLMNYDGGHQHGAHYRSVKQSLRGIARENGCNPFPKRRRKEAVEHFTWRVCDARTEQYTIHGGTHTWNGGATDHSGLVKAEWTTDTVLDFFHIAHP</sequence>
<dbReference type="PROSITE" id="PS51257">
    <property type="entry name" value="PROKAR_LIPOPROTEIN"/>
    <property type="match status" value="1"/>
</dbReference>
<evidence type="ECO:0000313" key="10">
    <source>
        <dbReference type="Proteomes" id="UP000603369"/>
    </source>
</evidence>
<name>A0A8I1HYB8_9CORY</name>
<keyword evidence="2" id="KW-0964">Secreted</keyword>
<dbReference type="GO" id="GO:0005576">
    <property type="term" value="C:extracellular region"/>
    <property type="evidence" value="ECO:0007669"/>
    <property type="project" value="UniProtKB-SubCell"/>
</dbReference>
<dbReference type="SUPFAM" id="SSF53474">
    <property type="entry name" value="alpha/beta-Hydrolases"/>
    <property type="match status" value="1"/>
</dbReference>
<dbReference type="PANTHER" id="PTHR38050">
    <property type="match status" value="1"/>
</dbReference>
<keyword evidence="3" id="KW-0858">Xylan degradation</keyword>
<keyword evidence="4 8" id="KW-0732">Signal</keyword>
<evidence type="ECO:0000256" key="8">
    <source>
        <dbReference type="SAM" id="SignalP"/>
    </source>
</evidence>
<evidence type="ECO:0000256" key="2">
    <source>
        <dbReference type="ARBA" id="ARBA00022525"/>
    </source>
</evidence>
<evidence type="ECO:0000256" key="6">
    <source>
        <dbReference type="ARBA" id="ARBA00023277"/>
    </source>
</evidence>
<evidence type="ECO:0000256" key="4">
    <source>
        <dbReference type="ARBA" id="ARBA00022729"/>
    </source>
</evidence>
<evidence type="ECO:0000313" key="9">
    <source>
        <dbReference type="EMBL" id="MBK3428522.1"/>
    </source>
</evidence>
<organism evidence="9 10">
    <name type="scientific">Corynebacterium tuberculostearicum</name>
    <dbReference type="NCBI Taxonomy" id="38304"/>
    <lineage>
        <taxon>Bacteria</taxon>
        <taxon>Bacillati</taxon>
        <taxon>Actinomycetota</taxon>
        <taxon>Actinomycetes</taxon>
        <taxon>Mycobacteriales</taxon>
        <taxon>Corynebacteriaceae</taxon>
        <taxon>Corynebacterium</taxon>
    </lineage>
</organism>
<evidence type="ECO:0000256" key="5">
    <source>
        <dbReference type="ARBA" id="ARBA00022801"/>
    </source>
</evidence>
<dbReference type="Gene3D" id="3.40.50.1820">
    <property type="entry name" value="alpha/beta hydrolase"/>
    <property type="match status" value="1"/>
</dbReference>
<dbReference type="InterPro" id="IPR029058">
    <property type="entry name" value="AB_hydrolase_fold"/>
</dbReference>
<accession>A0A8I1HYB8</accession>
<gene>
    <name evidence="9" type="ORF">JDP02_08370</name>
</gene>
<protein>
    <submittedName>
        <fullName evidence="9">Esterase</fullName>
    </submittedName>
</protein>
<keyword evidence="10" id="KW-1185">Reference proteome</keyword>
<proteinExistence type="predicted"/>
<evidence type="ECO:0000256" key="3">
    <source>
        <dbReference type="ARBA" id="ARBA00022651"/>
    </source>
</evidence>
<comment type="subcellular location">
    <subcellularLocation>
        <location evidence="1">Secreted</location>
    </subcellularLocation>
</comment>
<keyword evidence="5" id="KW-0378">Hydrolase</keyword>
<dbReference type="EMBL" id="JAEHFL010000012">
    <property type="protein sequence ID" value="MBK3428522.1"/>
    <property type="molecule type" value="Genomic_DNA"/>
</dbReference>
<dbReference type="Proteomes" id="UP000603369">
    <property type="component" value="Unassembled WGS sequence"/>
</dbReference>
<dbReference type="RefSeq" id="WP_200436034.1">
    <property type="nucleotide sequence ID" value="NZ_JAEHFL010000012.1"/>
</dbReference>